<dbReference type="Gene3D" id="1.10.10.10">
    <property type="entry name" value="Winged helix-like DNA-binding domain superfamily/Winged helix DNA-binding domain"/>
    <property type="match status" value="1"/>
</dbReference>
<dbReference type="Proteomes" id="UP000032287">
    <property type="component" value="Unassembled WGS sequence"/>
</dbReference>
<evidence type="ECO:0000259" key="4">
    <source>
        <dbReference type="PROSITE" id="PS50949"/>
    </source>
</evidence>
<dbReference type="GO" id="GO:0003677">
    <property type="term" value="F:DNA binding"/>
    <property type="evidence" value="ECO:0007669"/>
    <property type="project" value="UniProtKB-KW"/>
</dbReference>
<evidence type="ECO:0000313" key="8">
    <source>
        <dbReference type="Proteomes" id="UP000193588"/>
    </source>
</evidence>
<reference evidence="6 8" key="2">
    <citation type="submission" date="2017-04" db="EMBL/GenBank/DDBJ databases">
        <title>The genome sequence of Weissella cibaria isolated from wild Drosophila.</title>
        <authorList>
            <person name="Ricks N.J."/>
            <person name="Carroll C."/>
            <person name="Walters A."/>
            <person name="Newell P.D."/>
            <person name="Chaston J.M."/>
        </authorList>
    </citation>
    <scope>NUCLEOTIDE SEQUENCE [LARGE SCALE GENOMIC DNA]</scope>
    <source>
        <strain evidence="6 8">DmW_103</strain>
    </source>
</reference>
<dbReference type="STRING" id="137591.AO080_11235"/>
<dbReference type="Proteomes" id="UP000193588">
    <property type="component" value="Unassembled WGS sequence"/>
</dbReference>
<reference evidence="5" key="1">
    <citation type="journal article" date="2015" name="Microbiology (Mosc.)">
        <title>Genomics of the Weissella cibaria species with an examination of its metabolic traits.</title>
        <authorList>
            <person name="Lynch K.M."/>
            <person name="Lucid A."/>
            <person name="Arendt E.K."/>
            <person name="Sleator R.D."/>
            <person name="Lucey B."/>
            <person name="Coffey A."/>
        </authorList>
    </citation>
    <scope>NUCLEOTIDE SEQUENCE [LARGE SCALE GENOMIC DNA]</scope>
    <source>
        <strain evidence="5">MG1</strain>
    </source>
</reference>
<proteinExistence type="predicted"/>
<evidence type="ECO:0000313" key="6">
    <source>
        <dbReference type="EMBL" id="OSP88280.1"/>
    </source>
</evidence>
<dbReference type="EMBL" id="JWHU01000043">
    <property type="protein sequence ID" value="KIU19023.1"/>
    <property type="molecule type" value="Genomic_DNA"/>
</dbReference>
<evidence type="ECO:0000256" key="3">
    <source>
        <dbReference type="ARBA" id="ARBA00023163"/>
    </source>
</evidence>
<dbReference type="Gene3D" id="1.20.120.530">
    <property type="entry name" value="GntR ligand-binding domain-like"/>
    <property type="match status" value="1"/>
</dbReference>
<dbReference type="Pfam" id="PF00392">
    <property type="entry name" value="GntR"/>
    <property type="match status" value="1"/>
</dbReference>
<dbReference type="AlphaFoldDB" id="A0A0D1JBT1"/>
<protein>
    <submittedName>
        <fullName evidence="6">GntR family transcriptional regulator</fullName>
    </submittedName>
    <submittedName>
        <fullName evidence="5">YdfH protein</fullName>
    </submittedName>
</protein>
<evidence type="ECO:0000313" key="5">
    <source>
        <dbReference type="EMBL" id="KIU19023.1"/>
    </source>
</evidence>
<evidence type="ECO:0000256" key="2">
    <source>
        <dbReference type="ARBA" id="ARBA00023125"/>
    </source>
</evidence>
<dbReference type="PROSITE" id="PS50949">
    <property type="entry name" value="HTH_GNTR"/>
    <property type="match status" value="1"/>
</dbReference>
<dbReference type="SUPFAM" id="SSF46785">
    <property type="entry name" value="Winged helix' DNA-binding domain"/>
    <property type="match status" value="1"/>
</dbReference>
<dbReference type="RefSeq" id="WP_043712485.1">
    <property type="nucleotide sequence ID" value="NZ_JALOCT010000009.1"/>
</dbReference>
<dbReference type="InterPro" id="IPR036390">
    <property type="entry name" value="WH_DNA-bd_sf"/>
</dbReference>
<dbReference type="InterPro" id="IPR008920">
    <property type="entry name" value="TF_FadR/GntR_C"/>
</dbReference>
<dbReference type="Pfam" id="PF07729">
    <property type="entry name" value="FCD"/>
    <property type="match status" value="1"/>
</dbReference>
<dbReference type="PANTHER" id="PTHR43537:SF45">
    <property type="entry name" value="GNTR FAMILY REGULATORY PROTEIN"/>
    <property type="match status" value="1"/>
</dbReference>
<gene>
    <name evidence="5" type="primary">ydfH</name>
    <name evidence="6" type="ORF">B9D04_10850</name>
    <name evidence="5" type="ORF">QX99_02308</name>
</gene>
<accession>A0A0D1JBT1</accession>
<keyword evidence="3" id="KW-0804">Transcription</keyword>
<feature type="domain" description="HTH gntR-type" evidence="4">
    <location>
        <begin position="10"/>
        <end position="77"/>
    </location>
</feature>
<keyword evidence="2" id="KW-0238">DNA-binding</keyword>
<dbReference type="InterPro" id="IPR000524">
    <property type="entry name" value="Tscrpt_reg_HTH_GntR"/>
</dbReference>
<dbReference type="eggNOG" id="COG1802">
    <property type="taxonomic scope" value="Bacteria"/>
</dbReference>
<dbReference type="SMART" id="SM00345">
    <property type="entry name" value="HTH_GNTR"/>
    <property type="match status" value="1"/>
</dbReference>
<dbReference type="InterPro" id="IPR036388">
    <property type="entry name" value="WH-like_DNA-bd_sf"/>
</dbReference>
<sequence>MPTTRKTHTPLQSDQAYHLLRQQILTFDLVPGQKISETKLTADLPYGRTPIREAILQLKSEGLLTVVPQSGTYIAKVDLQIAEQARYAREQIEPQIMRDALTRLTPADLDWLDNLLVEQATDANETATFFARDEAFHQFFYERTGHELLWRWLKDLSKQLDRFRWLRVASQRLDWQALIAEHQAILTALRHNDADTAYRIAHTHLQHMIADQLAVIASYPDYF</sequence>
<dbReference type="SMART" id="SM00895">
    <property type="entry name" value="FCD"/>
    <property type="match status" value="1"/>
</dbReference>
<organism evidence="5 7">
    <name type="scientific">Weissella cibaria</name>
    <dbReference type="NCBI Taxonomy" id="137591"/>
    <lineage>
        <taxon>Bacteria</taxon>
        <taxon>Bacillati</taxon>
        <taxon>Bacillota</taxon>
        <taxon>Bacilli</taxon>
        <taxon>Lactobacillales</taxon>
        <taxon>Lactobacillaceae</taxon>
        <taxon>Weissella</taxon>
    </lineage>
</organism>
<dbReference type="InterPro" id="IPR011711">
    <property type="entry name" value="GntR_C"/>
</dbReference>
<evidence type="ECO:0000313" key="7">
    <source>
        <dbReference type="Proteomes" id="UP000032287"/>
    </source>
</evidence>
<dbReference type="CDD" id="cd07377">
    <property type="entry name" value="WHTH_GntR"/>
    <property type="match status" value="1"/>
</dbReference>
<comment type="caution">
    <text evidence="5">The sequence shown here is derived from an EMBL/GenBank/DDBJ whole genome shotgun (WGS) entry which is preliminary data.</text>
</comment>
<dbReference type="PATRIC" id="fig|137591.25.peg.2264"/>
<dbReference type="SUPFAM" id="SSF48008">
    <property type="entry name" value="GntR ligand-binding domain-like"/>
    <property type="match status" value="1"/>
</dbReference>
<dbReference type="EMBL" id="NDXJ01000018">
    <property type="protein sequence ID" value="OSP88280.1"/>
    <property type="molecule type" value="Genomic_DNA"/>
</dbReference>
<dbReference type="GO" id="GO:0003700">
    <property type="term" value="F:DNA-binding transcription factor activity"/>
    <property type="evidence" value="ECO:0007669"/>
    <property type="project" value="InterPro"/>
</dbReference>
<evidence type="ECO:0000256" key="1">
    <source>
        <dbReference type="ARBA" id="ARBA00023015"/>
    </source>
</evidence>
<keyword evidence="1" id="KW-0805">Transcription regulation</keyword>
<keyword evidence="7" id="KW-1185">Reference proteome</keyword>
<name>A0A0D1JBT1_9LACO</name>
<dbReference type="PANTHER" id="PTHR43537">
    <property type="entry name" value="TRANSCRIPTIONAL REGULATOR, GNTR FAMILY"/>
    <property type="match status" value="1"/>
</dbReference>